<sequence length="205" mass="21165">MLWALAQPAAVLGLVAAFVTAMLLRAHAQWAAARLLRLPVPTARVGIEPVGVIAAVLSGTGWGSPARPTRTGRCRLAVLAGPAAVLASSQVVLCAYRTTFPEDALVLALNRPSDVLVGAITPTTTAQLLLSIGVGQLCFGLMALLPLPPMDGYRLLGLDPPGRSAEQLGAVALLLLLVVRIGSEPPLIVLLDTVGGPVLRLWAAV</sequence>
<proteinExistence type="predicted"/>
<name>A0A8J3YSE1_9ACTN</name>
<reference evidence="2" key="1">
    <citation type="submission" date="2021-01" db="EMBL/GenBank/DDBJ databases">
        <title>Whole genome shotgun sequence of Virgisporangium aliadipatigenens NBRC 105644.</title>
        <authorList>
            <person name="Komaki H."/>
            <person name="Tamura T."/>
        </authorList>
    </citation>
    <scope>NUCLEOTIDE SEQUENCE</scope>
    <source>
        <strain evidence="2">NBRC 105644</strain>
    </source>
</reference>
<dbReference type="EMBL" id="BOPF01000042">
    <property type="protein sequence ID" value="GIJ50989.1"/>
    <property type="molecule type" value="Genomic_DNA"/>
</dbReference>
<comment type="caution">
    <text evidence="2">The sequence shown here is derived from an EMBL/GenBank/DDBJ whole genome shotgun (WGS) entry which is preliminary data.</text>
</comment>
<gene>
    <name evidence="2" type="ORF">Val02_78750</name>
</gene>
<organism evidence="2 3">
    <name type="scientific">Virgisporangium aliadipatigenens</name>
    <dbReference type="NCBI Taxonomy" id="741659"/>
    <lineage>
        <taxon>Bacteria</taxon>
        <taxon>Bacillati</taxon>
        <taxon>Actinomycetota</taxon>
        <taxon>Actinomycetes</taxon>
        <taxon>Micromonosporales</taxon>
        <taxon>Micromonosporaceae</taxon>
        <taxon>Virgisporangium</taxon>
    </lineage>
</organism>
<evidence type="ECO:0000313" key="2">
    <source>
        <dbReference type="EMBL" id="GIJ50989.1"/>
    </source>
</evidence>
<evidence type="ECO:0000313" key="3">
    <source>
        <dbReference type="Proteomes" id="UP000619260"/>
    </source>
</evidence>
<keyword evidence="1" id="KW-1133">Transmembrane helix</keyword>
<accession>A0A8J3YSE1</accession>
<feature type="transmembrane region" description="Helical" evidence="1">
    <location>
        <begin position="128"/>
        <end position="147"/>
    </location>
</feature>
<keyword evidence="1" id="KW-0812">Transmembrane</keyword>
<protein>
    <submittedName>
        <fullName evidence="2">Uncharacterized protein</fullName>
    </submittedName>
</protein>
<keyword evidence="3" id="KW-1185">Reference proteome</keyword>
<evidence type="ECO:0000256" key="1">
    <source>
        <dbReference type="SAM" id="Phobius"/>
    </source>
</evidence>
<dbReference type="Proteomes" id="UP000619260">
    <property type="component" value="Unassembled WGS sequence"/>
</dbReference>
<dbReference type="AlphaFoldDB" id="A0A8J3YSE1"/>
<keyword evidence="1" id="KW-0472">Membrane</keyword>
<dbReference type="RefSeq" id="WP_203904404.1">
    <property type="nucleotide sequence ID" value="NZ_BOPF01000042.1"/>
</dbReference>